<feature type="chain" id="PRO_5014324589" evidence="1">
    <location>
        <begin position="25"/>
        <end position="372"/>
    </location>
</feature>
<feature type="signal peptide" evidence="1">
    <location>
        <begin position="1"/>
        <end position="24"/>
    </location>
</feature>
<organism evidence="3 4">
    <name type="scientific">Hyaloscypha variabilis (strain UAMH 11265 / GT02V1 / F)</name>
    <name type="common">Meliniomyces variabilis</name>
    <dbReference type="NCBI Taxonomy" id="1149755"/>
    <lineage>
        <taxon>Eukaryota</taxon>
        <taxon>Fungi</taxon>
        <taxon>Dikarya</taxon>
        <taxon>Ascomycota</taxon>
        <taxon>Pezizomycotina</taxon>
        <taxon>Leotiomycetes</taxon>
        <taxon>Helotiales</taxon>
        <taxon>Hyaloscyphaceae</taxon>
        <taxon>Hyaloscypha</taxon>
        <taxon>Hyaloscypha variabilis</taxon>
    </lineage>
</organism>
<dbReference type="OrthoDB" id="121380at2759"/>
<dbReference type="Gene3D" id="2.60.130.10">
    <property type="entry name" value="Aromatic compound dioxygenase"/>
    <property type="match status" value="1"/>
</dbReference>
<evidence type="ECO:0000259" key="2">
    <source>
        <dbReference type="Pfam" id="PF00775"/>
    </source>
</evidence>
<proteinExistence type="predicted"/>
<dbReference type="CDD" id="cd03457">
    <property type="entry name" value="intradiol_dioxygenase_like"/>
    <property type="match status" value="1"/>
</dbReference>
<keyword evidence="4" id="KW-1185">Reference proteome</keyword>
<dbReference type="InterPro" id="IPR015889">
    <property type="entry name" value="Intradiol_dOase_core"/>
</dbReference>
<dbReference type="Pfam" id="PF00775">
    <property type="entry name" value="Dioxygenase_C"/>
    <property type="match status" value="1"/>
</dbReference>
<evidence type="ECO:0000313" key="4">
    <source>
        <dbReference type="Proteomes" id="UP000235786"/>
    </source>
</evidence>
<reference evidence="3 4" key="1">
    <citation type="submission" date="2016-04" db="EMBL/GenBank/DDBJ databases">
        <title>A degradative enzymes factory behind the ericoid mycorrhizal symbiosis.</title>
        <authorList>
            <consortium name="DOE Joint Genome Institute"/>
            <person name="Martino E."/>
            <person name="Morin E."/>
            <person name="Grelet G."/>
            <person name="Kuo A."/>
            <person name="Kohler A."/>
            <person name="Daghino S."/>
            <person name="Barry K."/>
            <person name="Choi C."/>
            <person name="Cichocki N."/>
            <person name="Clum A."/>
            <person name="Copeland A."/>
            <person name="Hainaut M."/>
            <person name="Haridas S."/>
            <person name="Labutti K."/>
            <person name="Lindquist E."/>
            <person name="Lipzen A."/>
            <person name="Khouja H.-R."/>
            <person name="Murat C."/>
            <person name="Ohm R."/>
            <person name="Olson A."/>
            <person name="Spatafora J."/>
            <person name="Veneault-Fourrey C."/>
            <person name="Henrissat B."/>
            <person name="Grigoriev I."/>
            <person name="Martin F."/>
            <person name="Perotto S."/>
        </authorList>
    </citation>
    <scope>NUCLEOTIDE SEQUENCE [LARGE SCALE GENOMIC DNA]</scope>
    <source>
        <strain evidence="3 4">F</strain>
    </source>
</reference>
<evidence type="ECO:0000313" key="3">
    <source>
        <dbReference type="EMBL" id="PMD39129.1"/>
    </source>
</evidence>
<dbReference type="AlphaFoldDB" id="A0A2J6RKW2"/>
<sequence length="372" mass="40597">MAALSRLLAVTAICLSLIFTPTLAHPGEHYDEVEVLKVMRARGLEALEQRAQYDGCANSAESIAREERAILRRAATVQRLREERGLLEEPFIHRRNLAQFMSWEKNSHDKTSSGLKYNNATAHSTMFGTNVSCTLTPDNANGPYYVLGEQIRSDVREGQVGVPMHLELQFVDVTTCKSLQPLVVDIWSCNATGVYSGVSAAGEGGLKTTFLRGVQQTDEDGVVNFDTIFPGHYSGRATHEHVLTHTGATINENGTFSGGHISHLSQLFFDPTLINAVEATAPYNTNKIPHTLNDYDGYTGYAASAAYDPFPNYIQLGSSLSSGLFVWHTFGIKPSNNWATYGTNAAYRDTAGGHDNPTFNEFIVGTPPTDAG</sequence>
<name>A0A2J6RKW2_HYAVF</name>
<dbReference type="EMBL" id="KZ613947">
    <property type="protein sequence ID" value="PMD39129.1"/>
    <property type="molecule type" value="Genomic_DNA"/>
</dbReference>
<dbReference type="PANTHER" id="PTHR34315">
    <property type="match status" value="1"/>
</dbReference>
<dbReference type="GO" id="GO:0008199">
    <property type="term" value="F:ferric iron binding"/>
    <property type="evidence" value="ECO:0007669"/>
    <property type="project" value="InterPro"/>
</dbReference>
<feature type="domain" description="Intradiol ring-cleavage dioxygenases" evidence="2">
    <location>
        <begin position="153"/>
        <end position="237"/>
    </location>
</feature>
<keyword evidence="1" id="KW-0732">Signal</keyword>
<dbReference type="SUPFAM" id="SSF49482">
    <property type="entry name" value="Aromatic compound dioxygenase"/>
    <property type="match status" value="1"/>
</dbReference>
<dbReference type="PANTHER" id="PTHR34315:SF2">
    <property type="entry name" value="ANCHORED DIOXYGENASE, PUTATIVE (AFU_ORTHOLOGUE AFUA_3G01800)-RELATED"/>
    <property type="match status" value="1"/>
</dbReference>
<gene>
    <name evidence="3" type="ORF">L207DRAFT_545047</name>
</gene>
<dbReference type="InterPro" id="IPR000627">
    <property type="entry name" value="Intradiol_dOase_C"/>
</dbReference>
<accession>A0A2J6RKW2</accession>
<keyword evidence="3" id="KW-0560">Oxidoreductase</keyword>
<evidence type="ECO:0000256" key="1">
    <source>
        <dbReference type="SAM" id="SignalP"/>
    </source>
</evidence>
<protein>
    <submittedName>
        <fullName evidence="3">Aromatic compound dioxygenase</fullName>
    </submittedName>
</protein>
<keyword evidence="3" id="KW-0223">Dioxygenase</keyword>
<dbReference type="GO" id="GO:0016702">
    <property type="term" value="F:oxidoreductase activity, acting on single donors with incorporation of molecular oxygen, incorporation of two atoms of oxygen"/>
    <property type="evidence" value="ECO:0007669"/>
    <property type="project" value="InterPro"/>
</dbReference>
<dbReference type="STRING" id="1149755.A0A2J6RKW2"/>
<dbReference type="Proteomes" id="UP000235786">
    <property type="component" value="Unassembled WGS sequence"/>
</dbReference>